<keyword evidence="2" id="KW-0472">Membrane</keyword>
<dbReference type="Gene3D" id="3.10.10.10">
    <property type="entry name" value="HIV Type 1 Reverse Transcriptase, subunit A, domain 1"/>
    <property type="match status" value="1"/>
</dbReference>
<keyword evidence="4" id="KW-1185">Reference proteome</keyword>
<dbReference type="SUPFAM" id="SSF56672">
    <property type="entry name" value="DNA/RNA polymerases"/>
    <property type="match status" value="1"/>
</dbReference>
<evidence type="ECO:0000256" key="1">
    <source>
        <dbReference type="SAM" id="MobiDB-lite"/>
    </source>
</evidence>
<dbReference type="Gene3D" id="3.30.70.270">
    <property type="match status" value="1"/>
</dbReference>
<evidence type="ECO:0000256" key="2">
    <source>
        <dbReference type="SAM" id="Phobius"/>
    </source>
</evidence>
<dbReference type="PANTHER" id="PTHR24559">
    <property type="entry name" value="TRANSPOSON TY3-I GAG-POL POLYPROTEIN"/>
    <property type="match status" value="1"/>
</dbReference>
<evidence type="ECO:0000313" key="4">
    <source>
        <dbReference type="Proteomes" id="UP000830375"/>
    </source>
</evidence>
<protein>
    <submittedName>
        <fullName evidence="3">Transposon Ty3-G Gag-Pol polyprotein</fullName>
    </submittedName>
</protein>
<proteinExistence type="predicted"/>
<dbReference type="InterPro" id="IPR053134">
    <property type="entry name" value="RNA-dir_DNA_polymerase"/>
</dbReference>
<feature type="region of interest" description="Disordered" evidence="1">
    <location>
        <begin position="85"/>
        <end position="110"/>
    </location>
</feature>
<dbReference type="EMBL" id="JACTAM010000013">
    <property type="protein sequence ID" value="KAI2657391.1"/>
    <property type="molecule type" value="Genomic_DNA"/>
</dbReference>
<organism evidence="3 4">
    <name type="scientific">Labeo rohita</name>
    <name type="common">Indian major carp</name>
    <name type="synonym">Cyprinus rohita</name>
    <dbReference type="NCBI Taxonomy" id="84645"/>
    <lineage>
        <taxon>Eukaryota</taxon>
        <taxon>Metazoa</taxon>
        <taxon>Chordata</taxon>
        <taxon>Craniata</taxon>
        <taxon>Vertebrata</taxon>
        <taxon>Euteleostomi</taxon>
        <taxon>Actinopterygii</taxon>
        <taxon>Neopterygii</taxon>
        <taxon>Teleostei</taxon>
        <taxon>Ostariophysi</taxon>
        <taxon>Cypriniformes</taxon>
        <taxon>Cyprinidae</taxon>
        <taxon>Labeoninae</taxon>
        <taxon>Labeonini</taxon>
        <taxon>Labeo</taxon>
    </lineage>
</organism>
<dbReference type="InterPro" id="IPR043502">
    <property type="entry name" value="DNA/RNA_pol_sf"/>
</dbReference>
<feature type="compositionally biased region" description="Polar residues" evidence="1">
    <location>
        <begin position="91"/>
        <end position="103"/>
    </location>
</feature>
<comment type="caution">
    <text evidence="3">The sequence shown here is derived from an EMBL/GenBank/DDBJ whole genome shotgun (WGS) entry which is preliminary data.</text>
</comment>
<dbReference type="Proteomes" id="UP000830375">
    <property type="component" value="Unassembled WGS sequence"/>
</dbReference>
<sequence length="110" mass="12748">MALGSRSIDSPRVSAELELQSTYNLIWKSEVDKWKTAFVTPTGHYKYLVMLYGLISASFIFQGYMNEVFWKYLHQFDCLHRQHPSVLPEPSKSSWNTTSTSRLKSAHSTR</sequence>
<evidence type="ECO:0000313" key="3">
    <source>
        <dbReference type="EMBL" id="KAI2657391.1"/>
    </source>
</evidence>
<feature type="transmembrane region" description="Helical" evidence="2">
    <location>
        <begin position="47"/>
        <end position="65"/>
    </location>
</feature>
<keyword evidence="2" id="KW-1133">Transmembrane helix</keyword>
<reference evidence="3 4" key="1">
    <citation type="submission" date="2022-01" db="EMBL/GenBank/DDBJ databases">
        <title>A high-quality chromosome-level genome assembly of rohu carp, Labeo rohita.</title>
        <authorList>
            <person name="Arick M.A. II"/>
            <person name="Hsu C.-Y."/>
            <person name="Magbanua Z."/>
            <person name="Pechanova O."/>
            <person name="Grover C."/>
            <person name="Miller E."/>
            <person name="Thrash A."/>
            <person name="Ezzel L."/>
            <person name="Alam S."/>
            <person name="Benzie J."/>
            <person name="Hamilton M."/>
            <person name="Karsi A."/>
            <person name="Lawrence M.L."/>
            <person name="Peterson D.G."/>
        </authorList>
    </citation>
    <scope>NUCLEOTIDE SEQUENCE [LARGE SCALE GENOMIC DNA]</scope>
    <source>
        <strain evidence="4">BAU-BD-2019</strain>
        <tissue evidence="3">Blood</tissue>
    </source>
</reference>
<gene>
    <name evidence="3" type="ORF">H4Q32_008704</name>
</gene>
<name>A0ABQ8M488_LABRO</name>
<dbReference type="InterPro" id="IPR043128">
    <property type="entry name" value="Rev_trsase/Diguanyl_cyclase"/>
</dbReference>
<accession>A0ABQ8M488</accession>
<keyword evidence="2" id="KW-0812">Transmembrane</keyword>
<dbReference type="PANTHER" id="PTHR24559:SF440">
    <property type="entry name" value="RIBONUCLEASE H"/>
    <property type="match status" value="1"/>
</dbReference>